<dbReference type="GO" id="GO:0034455">
    <property type="term" value="C:t-UTP complex"/>
    <property type="evidence" value="ECO:0007669"/>
    <property type="project" value="TreeGrafter"/>
</dbReference>
<feature type="chain" id="PRO_5017441696" description="HEAT repeat-containing protein 1" evidence="9">
    <location>
        <begin position="25"/>
        <end position="365"/>
    </location>
</feature>
<dbReference type="SUPFAM" id="SSF48371">
    <property type="entry name" value="ARM repeat"/>
    <property type="match status" value="1"/>
</dbReference>
<feature type="signal peptide" evidence="9">
    <location>
        <begin position="1"/>
        <end position="24"/>
    </location>
</feature>
<dbReference type="STRING" id="409849.ENSPMGP00000021613"/>
<sequence length="365" mass="41588">MSASLSSWWRFCLYFSVLNPGSFSAPSPHLAVRLTALRLTIATKVPPRVLLPTVTKCYARLVQDQKNQLVALMSILQEHIGHMDRDQLTLHQSELTTFFLTALDFRAMHCQEDLEKAQKVEGAVIDCLLALVLKLSEVTFRPLFFKVILHLGTPDQHYPKERVLTLVRLCDAVALRLKGLFVLFSGNLLPLFCDLLTLKTPLFQLEEKTSLLVSLVLDCLHKICLYDTHKFLSRERAEALMTPLVDQLENLQGGEGEYQRRVAQSLVPCLGQFAVALADDSQWKSLNYQVLLKTRHTDHKVRLSALASLLELCSKLRENYLVLLPETVPFLAELMEDENEEVEKEVQRVVQEMENVLGEPLQTYF</sequence>
<organism evidence="11 12">
    <name type="scientific">Periophthalmus magnuspinnatus</name>
    <dbReference type="NCBI Taxonomy" id="409849"/>
    <lineage>
        <taxon>Eukaryota</taxon>
        <taxon>Metazoa</taxon>
        <taxon>Chordata</taxon>
        <taxon>Craniata</taxon>
        <taxon>Vertebrata</taxon>
        <taxon>Euteleostomi</taxon>
        <taxon>Actinopterygii</taxon>
        <taxon>Neopterygii</taxon>
        <taxon>Teleostei</taxon>
        <taxon>Neoteleostei</taxon>
        <taxon>Acanthomorphata</taxon>
        <taxon>Gobiaria</taxon>
        <taxon>Gobiiformes</taxon>
        <taxon>Gobioidei</taxon>
        <taxon>Gobiidae</taxon>
        <taxon>Oxudercinae</taxon>
        <taxon>Periophthalmus</taxon>
    </lineage>
</organism>
<keyword evidence="12" id="KW-1185">Reference proteome</keyword>
<dbReference type="Proteomes" id="UP000261520">
    <property type="component" value="Unplaced"/>
</dbReference>
<evidence type="ECO:0000313" key="12">
    <source>
        <dbReference type="Proteomes" id="UP000261520"/>
    </source>
</evidence>
<dbReference type="PANTHER" id="PTHR13457">
    <property type="entry name" value="BAP28"/>
    <property type="match status" value="1"/>
</dbReference>
<dbReference type="InterPro" id="IPR012954">
    <property type="entry name" value="BP28_C_dom"/>
</dbReference>
<evidence type="ECO:0000256" key="9">
    <source>
        <dbReference type="SAM" id="SignalP"/>
    </source>
</evidence>
<dbReference type="Ensembl" id="ENSPMGT00000023019.1">
    <property type="protein sequence ID" value="ENSPMGP00000021613.1"/>
    <property type="gene ID" value="ENSPMGG00000017487.1"/>
</dbReference>
<dbReference type="GO" id="GO:0000462">
    <property type="term" value="P:maturation of SSU-rRNA from tricistronic rRNA transcript (SSU-rRNA, 5.8S rRNA, LSU-rRNA)"/>
    <property type="evidence" value="ECO:0007669"/>
    <property type="project" value="TreeGrafter"/>
</dbReference>
<accession>A0A3B4AWU5</accession>
<comment type="subcellular location">
    <subcellularLocation>
        <location evidence="1 7">Nucleus</location>
        <location evidence="1 7">Nucleolus</location>
    </subcellularLocation>
</comment>
<evidence type="ECO:0000256" key="3">
    <source>
        <dbReference type="ARBA" id="ARBA00022517"/>
    </source>
</evidence>
<dbReference type="GO" id="GO:0030515">
    <property type="term" value="F:snoRNA binding"/>
    <property type="evidence" value="ECO:0007669"/>
    <property type="project" value="TreeGrafter"/>
</dbReference>
<dbReference type="PANTHER" id="PTHR13457:SF1">
    <property type="entry name" value="HEAT REPEAT-CONTAINING PROTEIN 1"/>
    <property type="match status" value="1"/>
</dbReference>
<evidence type="ECO:0000256" key="2">
    <source>
        <dbReference type="ARBA" id="ARBA00010559"/>
    </source>
</evidence>
<evidence type="ECO:0000256" key="5">
    <source>
        <dbReference type="ARBA" id="ARBA00023242"/>
    </source>
</evidence>
<keyword evidence="6 7" id="KW-0687">Ribonucleoprotein</keyword>
<dbReference type="Gene3D" id="1.25.10.10">
    <property type="entry name" value="Leucine-rich Repeat Variant"/>
    <property type="match status" value="1"/>
</dbReference>
<dbReference type="InterPro" id="IPR011989">
    <property type="entry name" value="ARM-like"/>
</dbReference>
<keyword evidence="5 7" id="KW-0539">Nucleus</keyword>
<dbReference type="GO" id="GO:0045943">
    <property type="term" value="P:positive regulation of transcription by RNA polymerase I"/>
    <property type="evidence" value="ECO:0007669"/>
    <property type="project" value="TreeGrafter"/>
</dbReference>
<dbReference type="Pfam" id="PF08146">
    <property type="entry name" value="BP28CT"/>
    <property type="match status" value="1"/>
</dbReference>
<evidence type="ECO:0000256" key="7">
    <source>
        <dbReference type="RuleBase" id="RU367065"/>
    </source>
</evidence>
<feature type="domain" description="BP28 C-terminal" evidence="10">
    <location>
        <begin position="85"/>
        <end position="231"/>
    </location>
</feature>
<protein>
    <recommendedName>
        <fullName evidence="7">HEAT repeat-containing protein 1</fullName>
    </recommendedName>
</protein>
<reference evidence="11" key="2">
    <citation type="submission" date="2025-09" db="UniProtKB">
        <authorList>
            <consortium name="Ensembl"/>
        </authorList>
    </citation>
    <scope>IDENTIFICATION</scope>
</reference>
<keyword evidence="8" id="KW-0175">Coiled coil</keyword>
<evidence type="ECO:0000256" key="6">
    <source>
        <dbReference type="ARBA" id="ARBA00023274"/>
    </source>
</evidence>
<evidence type="ECO:0000256" key="4">
    <source>
        <dbReference type="ARBA" id="ARBA00022552"/>
    </source>
</evidence>
<keyword evidence="4 7" id="KW-0698">rRNA processing</keyword>
<keyword evidence="9" id="KW-0732">Signal</keyword>
<evidence type="ECO:0000256" key="8">
    <source>
        <dbReference type="SAM" id="Coils"/>
    </source>
</evidence>
<dbReference type="InterPro" id="IPR016024">
    <property type="entry name" value="ARM-type_fold"/>
</dbReference>
<reference evidence="11" key="1">
    <citation type="submission" date="2025-08" db="UniProtKB">
        <authorList>
            <consortium name="Ensembl"/>
        </authorList>
    </citation>
    <scope>IDENTIFICATION</scope>
</reference>
<comment type="function">
    <text evidence="7">Involved in nucleolar processing of pre-18S ribosomal RNA.</text>
</comment>
<dbReference type="GO" id="GO:0032040">
    <property type="term" value="C:small-subunit processome"/>
    <property type="evidence" value="ECO:0007669"/>
    <property type="project" value="TreeGrafter"/>
</dbReference>
<evidence type="ECO:0000256" key="1">
    <source>
        <dbReference type="ARBA" id="ARBA00004604"/>
    </source>
</evidence>
<dbReference type="AlphaFoldDB" id="A0A3B4AWU5"/>
<evidence type="ECO:0000259" key="10">
    <source>
        <dbReference type="SMART" id="SM01036"/>
    </source>
</evidence>
<keyword evidence="3 7" id="KW-0690">Ribosome biogenesis</keyword>
<proteinExistence type="inferred from homology"/>
<name>A0A3B4AWU5_9GOBI</name>
<dbReference type="GO" id="GO:0030686">
    <property type="term" value="C:90S preribosome"/>
    <property type="evidence" value="ECO:0007669"/>
    <property type="project" value="TreeGrafter"/>
</dbReference>
<evidence type="ECO:0000313" key="11">
    <source>
        <dbReference type="Ensembl" id="ENSPMGP00000021613.1"/>
    </source>
</evidence>
<comment type="similarity">
    <text evidence="2 7">Belongs to the HEATR1/UTP10 family.</text>
</comment>
<dbReference type="SMART" id="SM01036">
    <property type="entry name" value="BP28CT"/>
    <property type="match status" value="1"/>
</dbReference>
<feature type="coiled-coil region" evidence="8">
    <location>
        <begin position="332"/>
        <end position="359"/>
    </location>
</feature>
<dbReference type="InterPro" id="IPR040191">
    <property type="entry name" value="UTP10"/>
</dbReference>